<dbReference type="InterPro" id="IPR036663">
    <property type="entry name" value="Fumarylacetoacetase_C_sf"/>
</dbReference>
<comment type="pathway">
    <text evidence="3">Amino-acid degradation; L-phenylalanine degradation; acetoacetate and fumarate from L-phenylalanine: step 6/6.</text>
</comment>
<dbReference type="Pfam" id="PF02179">
    <property type="entry name" value="BAG"/>
    <property type="match status" value="1"/>
</dbReference>
<protein>
    <recommendedName>
        <fullName evidence="5">fumarylacetoacetase</fullName>
        <ecNumber evidence="5">3.7.1.2</ecNumber>
    </recommendedName>
</protein>
<evidence type="ECO:0000256" key="14">
    <source>
        <dbReference type="PIRSR" id="PIRSR605959-3"/>
    </source>
</evidence>
<name>A0AAW2KHS7_SESRA</name>
<reference evidence="16" key="1">
    <citation type="submission" date="2020-06" db="EMBL/GenBank/DDBJ databases">
        <authorList>
            <person name="Li T."/>
            <person name="Hu X."/>
            <person name="Zhang T."/>
            <person name="Song X."/>
            <person name="Zhang H."/>
            <person name="Dai N."/>
            <person name="Sheng W."/>
            <person name="Hou X."/>
            <person name="Wei L."/>
        </authorList>
    </citation>
    <scope>NUCLEOTIDE SEQUENCE</scope>
    <source>
        <strain evidence="16">G02</strain>
        <tissue evidence="16">Leaf</tissue>
    </source>
</reference>
<keyword evidence="7" id="KW-0378">Hydrolase</keyword>
<feature type="active site" description="Proton acceptor" evidence="12">
    <location>
        <position position="106"/>
    </location>
</feature>
<evidence type="ECO:0000256" key="6">
    <source>
        <dbReference type="ARBA" id="ARBA00022723"/>
    </source>
</evidence>
<keyword evidence="6 14" id="KW-0479">Metal-binding</keyword>
<dbReference type="PANTHER" id="PTHR43069:SF2">
    <property type="entry name" value="FUMARYLACETOACETASE"/>
    <property type="match status" value="1"/>
</dbReference>
<dbReference type="SUPFAM" id="SSF63433">
    <property type="entry name" value="Fumarylacetoacetate hydrolase, FAH, N-terminal domain"/>
    <property type="match status" value="1"/>
</dbReference>
<reference evidence="16" key="2">
    <citation type="journal article" date="2024" name="Plant">
        <title>Genomic evolution and insights into agronomic trait innovations of Sesamum species.</title>
        <authorList>
            <person name="Miao H."/>
            <person name="Wang L."/>
            <person name="Qu L."/>
            <person name="Liu H."/>
            <person name="Sun Y."/>
            <person name="Le M."/>
            <person name="Wang Q."/>
            <person name="Wei S."/>
            <person name="Zheng Y."/>
            <person name="Lin W."/>
            <person name="Duan Y."/>
            <person name="Cao H."/>
            <person name="Xiong S."/>
            <person name="Wang X."/>
            <person name="Wei L."/>
            <person name="Li C."/>
            <person name="Ma Q."/>
            <person name="Ju M."/>
            <person name="Zhao R."/>
            <person name="Li G."/>
            <person name="Mu C."/>
            <person name="Tian Q."/>
            <person name="Mei H."/>
            <person name="Zhang T."/>
            <person name="Gao T."/>
            <person name="Zhang H."/>
        </authorList>
    </citation>
    <scope>NUCLEOTIDE SEQUENCE</scope>
    <source>
        <strain evidence="16">G02</strain>
    </source>
</reference>
<organism evidence="16">
    <name type="scientific">Sesamum radiatum</name>
    <name type="common">Black benniseed</name>
    <dbReference type="NCBI Taxonomy" id="300843"/>
    <lineage>
        <taxon>Eukaryota</taxon>
        <taxon>Viridiplantae</taxon>
        <taxon>Streptophyta</taxon>
        <taxon>Embryophyta</taxon>
        <taxon>Tracheophyta</taxon>
        <taxon>Spermatophyta</taxon>
        <taxon>Magnoliopsida</taxon>
        <taxon>eudicotyledons</taxon>
        <taxon>Gunneridae</taxon>
        <taxon>Pentapetalae</taxon>
        <taxon>asterids</taxon>
        <taxon>lamiids</taxon>
        <taxon>Lamiales</taxon>
        <taxon>Pedaliaceae</taxon>
        <taxon>Sesamum</taxon>
    </lineage>
</organism>
<comment type="cofactor">
    <cofactor evidence="1 14">
        <name>Ca(2+)</name>
        <dbReference type="ChEBI" id="CHEBI:29108"/>
    </cofactor>
</comment>
<evidence type="ECO:0000256" key="12">
    <source>
        <dbReference type="PIRSR" id="PIRSR605959-1"/>
    </source>
</evidence>
<evidence type="ECO:0000256" key="1">
    <source>
        <dbReference type="ARBA" id="ARBA00001913"/>
    </source>
</evidence>
<evidence type="ECO:0000256" key="11">
    <source>
        <dbReference type="ARBA" id="ARBA00023232"/>
    </source>
</evidence>
<dbReference type="InterPro" id="IPR011234">
    <property type="entry name" value="Fumarylacetoacetase-like_C"/>
</dbReference>
<dbReference type="InterPro" id="IPR036462">
    <property type="entry name" value="Fumarylacetoacetase_N_sf"/>
</dbReference>
<sequence length="527" mass="58607">MVLKSFVEVHPDSHFPIQNLPYGVFKAEPDGGSRRTTPTLNKFLGLGRPAWKEARSTLQKLLSAAEPILRDNTSLRQKAFLPTDKVQMLLPIAIGDYTDFFASKHHAKNCGLIFRGPENPINPNWFHIPIAYHGRASSIVISGTDIIRPRGQGHPTVNSLPYFGLLAAVVGPGNELGKPVDVNEAADHIFGLVLMNDWSGTTISPWIVTLDALAQFGSDASEQNPPPLPYLAEKESKNYDISLQVSIVPAGQKDACIISRSNFKHLYWTITQQLAHHTINGCNLRPGDLLGTGTISGPEPDSYGCLLELTWNGQKPLSLGGTTRTFLEDGDEVIFTGCCKAYASENYDRPDEQPPSKPVPITVHLPSRPQFGESVAAVKIQSVYRAHVVRTLVRKISAVNSEANYWQKLIQRQETVDAVRTSERDRIKINEALMGLLFRLDSVPGVDPNVRELRRHVSRKIVGLQEILDAVSDARVEHWDGFLRDWDDIVAGIEKEVCKERGGGNEMERFCAEHLGFQCLQRFLRDQ</sequence>
<gene>
    <name evidence="16" type="ORF">Sradi_6018500</name>
</gene>
<feature type="binding site" evidence="13">
    <location>
        <position position="294"/>
    </location>
    <ligand>
        <name>substrate</name>
    </ligand>
</feature>
<dbReference type="GO" id="GO:0004334">
    <property type="term" value="F:fumarylacetoacetase activity"/>
    <property type="evidence" value="ECO:0007669"/>
    <property type="project" value="UniProtKB-EC"/>
</dbReference>
<comment type="caution">
    <text evidence="16">The sequence shown here is derived from an EMBL/GenBank/DDBJ whole genome shotgun (WGS) entry which is preliminary data.</text>
</comment>
<dbReference type="InterPro" id="IPR003103">
    <property type="entry name" value="BAG_domain"/>
</dbReference>
<evidence type="ECO:0000256" key="3">
    <source>
        <dbReference type="ARBA" id="ARBA00004782"/>
    </source>
</evidence>
<evidence type="ECO:0000256" key="13">
    <source>
        <dbReference type="PIRSR" id="PIRSR605959-2"/>
    </source>
</evidence>
<dbReference type="Gene3D" id="2.30.30.230">
    <property type="entry name" value="Fumarylacetoacetase, N-terminal domain"/>
    <property type="match status" value="2"/>
</dbReference>
<feature type="binding site" evidence="14">
    <location>
        <position position="201"/>
    </location>
    <ligand>
        <name>Ca(2+)</name>
        <dbReference type="ChEBI" id="CHEBI:29108"/>
    </ligand>
</feature>
<feature type="binding site" evidence="14">
    <location>
        <position position="99"/>
    </location>
    <ligand>
        <name>Ca(2+)</name>
        <dbReference type="ChEBI" id="CHEBI:29108"/>
    </ligand>
</feature>
<feature type="binding site" evidence="14">
    <location>
        <position position="197"/>
    </location>
    <ligand>
        <name>Mg(2+)</name>
        <dbReference type="ChEBI" id="CHEBI:18420"/>
    </ligand>
</feature>
<dbReference type="Gene3D" id="1.20.58.120">
    <property type="entry name" value="BAG domain"/>
    <property type="match status" value="1"/>
</dbReference>
<feature type="binding site" evidence="14">
    <location>
        <position position="197"/>
    </location>
    <ligand>
        <name>Ca(2+)</name>
        <dbReference type="ChEBI" id="CHEBI:29108"/>
    </ligand>
</feature>
<evidence type="ECO:0000256" key="8">
    <source>
        <dbReference type="ARBA" id="ARBA00022837"/>
    </source>
</evidence>
<dbReference type="GO" id="GO:0046872">
    <property type="term" value="F:metal ion binding"/>
    <property type="evidence" value="ECO:0007669"/>
    <property type="project" value="UniProtKB-KW"/>
</dbReference>
<dbReference type="PANTHER" id="PTHR43069">
    <property type="entry name" value="FUMARYLACETOACETASE"/>
    <property type="match status" value="1"/>
</dbReference>
<proteinExistence type="inferred from homology"/>
<comment type="cofactor">
    <cofactor evidence="2 14">
        <name>Mg(2+)</name>
        <dbReference type="ChEBI" id="CHEBI:18420"/>
    </cofactor>
</comment>
<keyword evidence="11" id="KW-0585">Phenylalanine catabolism</keyword>
<keyword evidence="10" id="KW-0828">Tyrosine catabolism</keyword>
<dbReference type="GO" id="GO:0051087">
    <property type="term" value="F:protein-folding chaperone binding"/>
    <property type="evidence" value="ECO:0007669"/>
    <property type="project" value="InterPro"/>
</dbReference>
<dbReference type="InterPro" id="IPR015377">
    <property type="entry name" value="Fumarylacetoacetase_N"/>
</dbReference>
<evidence type="ECO:0000256" key="7">
    <source>
        <dbReference type="ARBA" id="ARBA00022801"/>
    </source>
</evidence>
<comment type="similarity">
    <text evidence="4">Belongs to the FAH family.</text>
</comment>
<evidence type="ECO:0000256" key="10">
    <source>
        <dbReference type="ARBA" id="ARBA00022878"/>
    </source>
</evidence>
<dbReference type="SUPFAM" id="SSF63491">
    <property type="entry name" value="BAG domain"/>
    <property type="match status" value="1"/>
</dbReference>
<evidence type="ECO:0000313" key="16">
    <source>
        <dbReference type="EMBL" id="KAL0306012.1"/>
    </source>
</evidence>
<dbReference type="SMART" id="SM00264">
    <property type="entry name" value="BAG"/>
    <property type="match status" value="1"/>
</dbReference>
<dbReference type="InterPro" id="IPR005959">
    <property type="entry name" value="Fumarylacetoacetase"/>
</dbReference>
<evidence type="ECO:0000256" key="4">
    <source>
        <dbReference type="ARBA" id="ARBA00010211"/>
    </source>
</evidence>
<dbReference type="CDD" id="cd23767">
    <property type="entry name" value="IQCD"/>
    <property type="match status" value="1"/>
</dbReference>
<dbReference type="Pfam" id="PF09298">
    <property type="entry name" value="FAA_hydrolase_N"/>
    <property type="match status" value="1"/>
</dbReference>
<evidence type="ECO:0000256" key="5">
    <source>
        <dbReference type="ARBA" id="ARBA00012094"/>
    </source>
</evidence>
<feature type="binding site" evidence="13">
    <location>
        <position position="115"/>
    </location>
    <ligand>
        <name>substrate</name>
    </ligand>
</feature>
<keyword evidence="9 14" id="KW-0460">Magnesium</keyword>
<feature type="domain" description="BAG" evidence="15">
    <location>
        <begin position="395"/>
        <end position="472"/>
    </location>
</feature>
<dbReference type="EMBL" id="JACGWJ010000028">
    <property type="protein sequence ID" value="KAL0306012.1"/>
    <property type="molecule type" value="Genomic_DNA"/>
</dbReference>
<dbReference type="InterPro" id="IPR036533">
    <property type="entry name" value="BAG_dom_sf"/>
</dbReference>
<dbReference type="AlphaFoldDB" id="A0AAW2KHS7"/>
<evidence type="ECO:0000256" key="9">
    <source>
        <dbReference type="ARBA" id="ARBA00022842"/>
    </source>
</evidence>
<keyword evidence="8 14" id="KW-0106">Calcium</keyword>
<evidence type="ECO:0000256" key="2">
    <source>
        <dbReference type="ARBA" id="ARBA00001946"/>
    </source>
</evidence>
<dbReference type="PROSITE" id="PS50096">
    <property type="entry name" value="IQ"/>
    <property type="match status" value="1"/>
</dbReference>
<evidence type="ECO:0000259" key="15">
    <source>
        <dbReference type="PROSITE" id="PS51035"/>
    </source>
</evidence>
<feature type="binding site" evidence="13">
    <location>
        <position position="101"/>
    </location>
    <ligand>
        <name>substrate</name>
    </ligand>
</feature>
<dbReference type="GO" id="GO:1902000">
    <property type="term" value="P:homogentisate catabolic process"/>
    <property type="evidence" value="ECO:0007669"/>
    <property type="project" value="TreeGrafter"/>
</dbReference>
<dbReference type="EC" id="3.7.1.2" evidence="5"/>
<dbReference type="SUPFAM" id="SSF56529">
    <property type="entry name" value="FAH"/>
    <property type="match status" value="1"/>
</dbReference>
<dbReference type="GO" id="GO:0006572">
    <property type="term" value="P:L-tyrosine catabolic process"/>
    <property type="evidence" value="ECO:0007669"/>
    <property type="project" value="UniProtKB-KW"/>
</dbReference>
<dbReference type="Pfam" id="PF01557">
    <property type="entry name" value="FAA_hydrolase"/>
    <property type="match status" value="1"/>
</dbReference>
<dbReference type="Gene3D" id="3.90.850.10">
    <property type="entry name" value="Fumarylacetoacetase-like, C-terminal domain"/>
    <property type="match status" value="2"/>
</dbReference>
<dbReference type="PROSITE" id="PS51035">
    <property type="entry name" value="BAG"/>
    <property type="match status" value="1"/>
</dbReference>
<accession>A0AAW2KHS7</accession>
<dbReference type="GO" id="GO:0006559">
    <property type="term" value="P:L-phenylalanine catabolic process"/>
    <property type="evidence" value="ECO:0007669"/>
    <property type="project" value="UniProtKB-KW"/>
</dbReference>